<sequence length="327" mass="34383">MTVNRLRVGAPLSLSGRHARFGRQAALGLGVWQSFDRSAELVVADDRSDPEVLERVLRDLAARCDLLLGPYSTQLMRRAGRVAMELGRVVWNHGGAGDDVEAARPGHVVSVPTPASRYAEPFLRLLARDGDRSPLWIAHGEGGFGRQVATGARLRAKALGLPVTYEAPPGGSWNLLCAGSFEEEVELLGRVRVPGRVCAVAAGVREFGAAVRDPCGVYGVGQWFPGVEGEAALGVSERDFLTAYRTPPGYPAVQAAAAAILATHCAAVSGSTGREALWSAAAALETTTLFGAFRIDPSTGAQVGHRVVLTRWGPDGPAAVDDDTGVA</sequence>
<feature type="domain" description="Leucine-binding protein" evidence="3">
    <location>
        <begin position="36"/>
        <end position="166"/>
    </location>
</feature>
<evidence type="ECO:0000259" key="3">
    <source>
        <dbReference type="Pfam" id="PF13458"/>
    </source>
</evidence>
<proteinExistence type="inferred from homology"/>
<dbReference type="InterPro" id="IPR028081">
    <property type="entry name" value="Leu-bd"/>
</dbReference>
<evidence type="ECO:0000313" key="4">
    <source>
        <dbReference type="EMBL" id="GAA3697289.1"/>
    </source>
</evidence>
<accession>A0ABP7CW91</accession>
<dbReference type="SUPFAM" id="SSF53822">
    <property type="entry name" value="Periplasmic binding protein-like I"/>
    <property type="match status" value="1"/>
</dbReference>
<protein>
    <recommendedName>
        <fullName evidence="3">Leucine-binding protein domain-containing protein</fullName>
    </recommendedName>
</protein>
<dbReference type="Pfam" id="PF13458">
    <property type="entry name" value="Peripla_BP_6"/>
    <property type="match status" value="1"/>
</dbReference>
<name>A0ABP7CW91_9ACTN</name>
<dbReference type="Gene3D" id="3.40.50.2300">
    <property type="match status" value="2"/>
</dbReference>
<evidence type="ECO:0000256" key="2">
    <source>
        <dbReference type="ARBA" id="ARBA00022729"/>
    </source>
</evidence>
<evidence type="ECO:0000256" key="1">
    <source>
        <dbReference type="ARBA" id="ARBA00010062"/>
    </source>
</evidence>
<reference evidence="5" key="1">
    <citation type="journal article" date="2019" name="Int. J. Syst. Evol. Microbiol.">
        <title>The Global Catalogue of Microorganisms (GCM) 10K type strain sequencing project: providing services to taxonomists for standard genome sequencing and annotation.</title>
        <authorList>
            <consortium name="The Broad Institute Genomics Platform"/>
            <consortium name="The Broad Institute Genome Sequencing Center for Infectious Disease"/>
            <person name="Wu L."/>
            <person name="Ma J."/>
        </authorList>
    </citation>
    <scope>NUCLEOTIDE SEQUENCE [LARGE SCALE GENOMIC DNA]</scope>
    <source>
        <strain evidence="5">JCM 16904</strain>
    </source>
</reference>
<gene>
    <name evidence="4" type="ORF">GCM10022224_073980</name>
</gene>
<dbReference type="RefSeq" id="WP_344888858.1">
    <property type="nucleotide sequence ID" value="NZ_BAAAZP010000149.1"/>
</dbReference>
<evidence type="ECO:0000313" key="5">
    <source>
        <dbReference type="Proteomes" id="UP001500902"/>
    </source>
</evidence>
<dbReference type="InterPro" id="IPR028082">
    <property type="entry name" value="Peripla_BP_I"/>
</dbReference>
<organism evidence="4 5">
    <name type="scientific">Nonomuraea antimicrobica</name>
    <dbReference type="NCBI Taxonomy" id="561173"/>
    <lineage>
        <taxon>Bacteria</taxon>
        <taxon>Bacillati</taxon>
        <taxon>Actinomycetota</taxon>
        <taxon>Actinomycetes</taxon>
        <taxon>Streptosporangiales</taxon>
        <taxon>Streptosporangiaceae</taxon>
        <taxon>Nonomuraea</taxon>
    </lineage>
</organism>
<dbReference type="Proteomes" id="UP001500902">
    <property type="component" value="Unassembled WGS sequence"/>
</dbReference>
<comment type="similarity">
    <text evidence="1">Belongs to the leucine-binding protein family.</text>
</comment>
<comment type="caution">
    <text evidence="4">The sequence shown here is derived from an EMBL/GenBank/DDBJ whole genome shotgun (WGS) entry which is preliminary data.</text>
</comment>
<dbReference type="EMBL" id="BAAAZP010000149">
    <property type="protein sequence ID" value="GAA3697289.1"/>
    <property type="molecule type" value="Genomic_DNA"/>
</dbReference>
<keyword evidence="5" id="KW-1185">Reference proteome</keyword>
<keyword evidence="2" id="KW-0732">Signal</keyword>